<evidence type="ECO:0000256" key="6">
    <source>
        <dbReference type="ARBA" id="ARBA00023136"/>
    </source>
</evidence>
<sequence length="150" mass="16763">MMVKKYPKRRFLFIDRFVDNSDLGKLLLRLSLGTMMLFHGVNKLQHGYGFVEQMLLKAGFPGYLSHGILVGELLAPLFMILGLYTRQAALAMSIVMLMAIYLVHTKELFSVTAHGGYALELQILYLFGSLAVFFFGAGGFTVSRGGSQWD</sequence>
<dbReference type="InterPro" id="IPR051907">
    <property type="entry name" value="DoxX-like_oxidoreductase"/>
</dbReference>
<dbReference type="InterPro" id="IPR032808">
    <property type="entry name" value="DoxX"/>
</dbReference>
<organism evidence="8 9">
    <name type="scientific">Pelodictyon phaeoclathratiforme (strain DSM 5477 / BU-1)</name>
    <dbReference type="NCBI Taxonomy" id="324925"/>
    <lineage>
        <taxon>Bacteria</taxon>
        <taxon>Pseudomonadati</taxon>
        <taxon>Chlorobiota</taxon>
        <taxon>Chlorobiia</taxon>
        <taxon>Chlorobiales</taxon>
        <taxon>Chlorobiaceae</taxon>
        <taxon>Chlorobium/Pelodictyon group</taxon>
        <taxon>Pelodictyon</taxon>
    </lineage>
</organism>
<dbReference type="Pfam" id="PF07681">
    <property type="entry name" value="DoxX"/>
    <property type="match status" value="1"/>
</dbReference>
<evidence type="ECO:0000256" key="3">
    <source>
        <dbReference type="ARBA" id="ARBA00022475"/>
    </source>
</evidence>
<evidence type="ECO:0000313" key="9">
    <source>
        <dbReference type="Proteomes" id="UP000002724"/>
    </source>
</evidence>
<dbReference type="PANTHER" id="PTHR33452">
    <property type="entry name" value="OXIDOREDUCTASE CATD-RELATED"/>
    <property type="match status" value="1"/>
</dbReference>
<dbReference type="eggNOG" id="COG2259">
    <property type="taxonomic scope" value="Bacteria"/>
</dbReference>
<dbReference type="GO" id="GO:0005886">
    <property type="term" value="C:plasma membrane"/>
    <property type="evidence" value="ECO:0007669"/>
    <property type="project" value="UniProtKB-SubCell"/>
</dbReference>
<dbReference type="Proteomes" id="UP000002724">
    <property type="component" value="Chromosome"/>
</dbReference>
<keyword evidence="6 7" id="KW-0472">Membrane</keyword>
<evidence type="ECO:0000256" key="4">
    <source>
        <dbReference type="ARBA" id="ARBA00022692"/>
    </source>
</evidence>
<dbReference type="AlphaFoldDB" id="B4SC09"/>
<evidence type="ECO:0000256" key="5">
    <source>
        <dbReference type="ARBA" id="ARBA00022989"/>
    </source>
</evidence>
<feature type="transmembrane region" description="Helical" evidence="7">
    <location>
        <begin position="124"/>
        <end position="142"/>
    </location>
</feature>
<gene>
    <name evidence="8" type="ordered locus">Ppha_1889</name>
</gene>
<dbReference type="STRING" id="324925.Ppha_1889"/>
<reference evidence="8 9" key="1">
    <citation type="submission" date="2008-06" db="EMBL/GenBank/DDBJ databases">
        <title>Complete sequence of Pelodictyon phaeoclathratiforme BU-1.</title>
        <authorList>
            <consortium name="US DOE Joint Genome Institute"/>
            <person name="Lucas S."/>
            <person name="Copeland A."/>
            <person name="Lapidus A."/>
            <person name="Glavina del Rio T."/>
            <person name="Dalin E."/>
            <person name="Tice H."/>
            <person name="Bruce D."/>
            <person name="Goodwin L."/>
            <person name="Pitluck S."/>
            <person name="Schmutz J."/>
            <person name="Larimer F."/>
            <person name="Land M."/>
            <person name="Hauser L."/>
            <person name="Kyrpides N."/>
            <person name="Mikhailova N."/>
            <person name="Liu Z."/>
            <person name="Li T."/>
            <person name="Zhao F."/>
            <person name="Overmann J."/>
            <person name="Bryant D.A."/>
            <person name="Richardson P."/>
        </authorList>
    </citation>
    <scope>NUCLEOTIDE SEQUENCE [LARGE SCALE GENOMIC DNA]</scope>
    <source>
        <strain evidence="9">DSM 5477 / BU-1</strain>
    </source>
</reference>
<accession>B4SC09</accession>
<evidence type="ECO:0000256" key="1">
    <source>
        <dbReference type="ARBA" id="ARBA00004651"/>
    </source>
</evidence>
<keyword evidence="3" id="KW-1003">Cell membrane</keyword>
<evidence type="ECO:0000313" key="8">
    <source>
        <dbReference type="EMBL" id="ACF44115.1"/>
    </source>
</evidence>
<protein>
    <submittedName>
        <fullName evidence="8">DoxX family protein</fullName>
    </submittedName>
</protein>
<keyword evidence="9" id="KW-1185">Reference proteome</keyword>
<feature type="transmembrane region" description="Helical" evidence="7">
    <location>
        <begin position="62"/>
        <end position="81"/>
    </location>
</feature>
<keyword evidence="4 7" id="KW-0812">Transmembrane</keyword>
<dbReference type="EMBL" id="CP001110">
    <property type="protein sequence ID" value="ACF44115.1"/>
    <property type="molecule type" value="Genomic_DNA"/>
</dbReference>
<name>B4SC09_PELPB</name>
<comment type="similarity">
    <text evidence="2">Belongs to the DoxX family.</text>
</comment>
<dbReference type="PANTHER" id="PTHR33452:SF1">
    <property type="entry name" value="INNER MEMBRANE PROTEIN YPHA-RELATED"/>
    <property type="match status" value="1"/>
</dbReference>
<evidence type="ECO:0000256" key="7">
    <source>
        <dbReference type="SAM" id="Phobius"/>
    </source>
</evidence>
<feature type="transmembrane region" description="Helical" evidence="7">
    <location>
        <begin position="88"/>
        <end position="104"/>
    </location>
</feature>
<comment type="subcellular location">
    <subcellularLocation>
        <location evidence="1">Cell membrane</location>
        <topology evidence="1">Multi-pass membrane protein</topology>
    </subcellularLocation>
</comment>
<evidence type="ECO:0000256" key="2">
    <source>
        <dbReference type="ARBA" id="ARBA00006679"/>
    </source>
</evidence>
<dbReference type="KEGG" id="pph:Ppha_1889"/>
<dbReference type="RefSeq" id="WP_012508597.1">
    <property type="nucleotide sequence ID" value="NC_011060.1"/>
</dbReference>
<dbReference type="HOGENOM" id="CLU_058421_6_3_10"/>
<proteinExistence type="inferred from homology"/>
<keyword evidence="5 7" id="KW-1133">Transmembrane helix</keyword>